<dbReference type="Pfam" id="PF20499">
    <property type="entry name" value="DUF6729"/>
    <property type="match status" value="1"/>
</dbReference>
<dbReference type="PANTHER" id="PTHR24401">
    <property type="entry name" value="SI:CH211-243P7.3-RELATED"/>
    <property type="match status" value="1"/>
</dbReference>
<proteinExistence type="predicted"/>
<evidence type="ECO:0000259" key="1">
    <source>
        <dbReference type="Pfam" id="PF20499"/>
    </source>
</evidence>
<organism evidence="2 3">
    <name type="scientific">Elysia marginata</name>
    <dbReference type="NCBI Taxonomy" id="1093978"/>
    <lineage>
        <taxon>Eukaryota</taxon>
        <taxon>Metazoa</taxon>
        <taxon>Spiralia</taxon>
        <taxon>Lophotrochozoa</taxon>
        <taxon>Mollusca</taxon>
        <taxon>Gastropoda</taxon>
        <taxon>Heterobranchia</taxon>
        <taxon>Euthyneura</taxon>
        <taxon>Panpulmonata</taxon>
        <taxon>Sacoglossa</taxon>
        <taxon>Placobranchoidea</taxon>
        <taxon>Plakobranchidae</taxon>
        <taxon>Elysia</taxon>
    </lineage>
</organism>
<reference evidence="2 3" key="1">
    <citation type="journal article" date="2021" name="Elife">
        <title>Chloroplast acquisition without the gene transfer in kleptoplastic sea slugs, Plakobranchus ocellatus.</title>
        <authorList>
            <person name="Maeda T."/>
            <person name="Takahashi S."/>
            <person name="Yoshida T."/>
            <person name="Shimamura S."/>
            <person name="Takaki Y."/>
            <person name="Nagai Y."/>
            <person name="Toyoda A."/>
            <person name="Suzuki Y."/>
            <person name="Arimoto A."/>
            <person name="Ishii H."/>
            <person name="Satoh N."/>
            <person name="Nishiyama T."/>
            <person name="Hasebe M."/>
            <person name="Maruyama T."/>
            <person name="Minagawa J."/>
            <person name="Obokata J."/>
            <person name="Shigenobu S."/>
        </authorList>
    </citation>
    <scope>NUCLEOTIDE SEQUENCE [LARGE SCALE GENOMIC DNA]</scope>
</reference>
<dbReference type="Proteomes" id="UP000762676">
    <property type="component" value="Unassembled WGS sequence"/>
</dbReference>
<gene>
    <name evidence="2" type="ORF">ElyMa_000951600</name>
</gene>
<keyword evidence="3" id="KW-1185">Reference proteome</keyword>
<comment type="caution">
    <text evidence="2">The sequence shown here is derived from an EMBL/GenBank/DDBJ whole genome shotgun (WGS) entry which is preliminary data.</text>
</comment>
<name>A0AAV4HDE2_9GAST</name>
<sequence length="381" mass="43410">MANERVHQSGDVGFTLVGLGKFRALSWKGLSTSSKTKHVSYCEYIRKKEAVERTSRMGKLQSYLRESTSGNASVADPDLIMPLVIPESPATKVPLRKEWFKTLPPEDHIWLSKSIFQESGKLKSQLQMWYHPPQIPLVFSQPPASPNLFFHHRFFLWMPYRMWNARFLCSQPGCEGQQLNSYGLYRTVRRIIDRVDDYYMGTEYLECGKCHKKSPAWNQAILRQLDPAQRLMFPAVLSYKLALDSSIVDEMRDRALGNTPTMLQRKLQEAHYKKYVATVIRSPWVNLPHSSSAGPFQQPRPLHLTGPCRPHTGCWTCTFSDVHSRLHELKAKVTSTFGTILKRDSTKRVLKKLAGDAAGTAAWSTNVGNEHGQVSCLDFSH</sequence>
<dbReference type="InterPro" id="IPR046616">
    <property type="entry name" value="DUF6729"/>
</dbReference>
<feature type="domain" description="DUF6729" evidence="1">
    <location>
        <begin position="99"/>
        <end position="281"/>
    </location>
</feature>
<protein>
    <recommendedName>
        <fullName evidence="1">DUF6729 domain-containing protein</fullName>
    </recommendedName>
</protein>
<evidence type="ECO:0000313" key="3">
    <source>
        <dbReference type="Proteomes" id="UP000762676"/>
    </source>
</evidence>
<evidence type="ECO:0000313" key="2">
    <source>
        <dbReference type="EMBL" id="GFR95714.1"/>
    </source>
</evidence>
<accession>A0AAV4HDE2</accession>
<dbReference type="PANTHER" id="PTHR24401:SF29">
    <property type="entry name" value="SI:CH211-243P7.3-RELATED"/>
    <property type="match status" value="1"/>
</dbReference>
<dbReference type="AlphaFoldDB" id="A0AAV4HDE2"/>
<dbReference type="EMBL" id="BMAT01001924">
    <property type="protein sequence ID" value="GFR95714.1"/>
    <property type="molecule type" value="Genomic_DNA"/>
</dbReference>